<feature type="binding site" evidence="11">
    <location>
        <begin position="277"/>
        <end position="286"/>
    </location>
    <ligand>
        <name>ATP</name>
        <dbReference type="ChEBI" id="CHEBI:30616"/>
    </ligand>
</feature>
<dbReference type="FunFam" id="3.40.50.11040:FF:000002">
    <property type="entry name" value="RNA cytidine acetyltransferase"/>
    <property type="match status" value="1"/>
</dbReference>
<reference evidence="14" key="4">
    <citation type="submission" date="2025-09" db="UniProtKB">
        <authorList>
            <consortium name="Ensembl"/>
        </authorList>
    </citation>
    <scope>IDENTIFICATION</scope>
</reference>
<accession>A0A6Q2WZM2</accession>
<keyword evidence="5 11" id="KW-0547">Nucleotide-binding</keyword>
<dbReference type="Pfam" id="PF08351">
    <property type="entry name" value="TmcA_N"/>
    <property type="match status" value="1"/>
</dbReference>
<dbReference type="Pfam" id="PF13725">
    <property type="entry name" value="tRNA_bind_2"/>
    <property type="match status" value="1"/>
</dbReference>
<comment type="catalytic activity">
    <reaction evidence="11">
        <text>a cytidine in tRNA + acetyl-CoA + ATP + H2O = an N(4)-acetylcytidine in tRNA + ADP + phosphate + CoA + H(+)</text>
        <dbReference type="Rhea" id="RHEA:53876"/>
        <dbReference type="Rhea" id="RHEA-COMP:13670"/>
        <dbReference type="Rhea" id="RHEA-COMP:13671"/>
        <dbReference type="ChEBI" id="CHEBI:15377"/>
        <dbReference type="ChEBI" id="CHEBI:15378"/>
        <dbReference type="ChEBI" id="CHEBI:30616"/>
        <dbReference type="ChEBI" id="CHEBI:43474"/>
        <dbReference type="ChEBI" id="CHEBI:57287"/>
        <dbReference type="ChEBI" id="CHEBI:57288"/>
        <dbReference type="ChEBI" id="CHEBI:74900"/>
        <dbReference type="ChEBI" id="CHEBI:82748"/>
        <dbReference type="ChEBI" id="CHEBI:456216"/>
    </reaction>
</comment>
<keyword evidence="7 11" id="KW-0539">Nucleus</keyword>
<organism evidence="14 15">
    <name type="scientific">Esox lucius</name>
    <name type="common">Northern pike</name>
    <dbReference type="NCBI Taxonomy" id="8010"/>
    <lineage>
        <taxon>Eukaryota</taxon>
        <taxon>Metazoa</taxon>
        <taxon>Chordata</taxon>
        <taxon>Craniata</taxon>
        <taxon>Vertebrata</taxon>
        <taxon>Euteleostomi</taxon>
        <taxon>Actinopterygii</taxon>
        <taxon>Neopterygii</taxon>
        <taxon>Teleostei</taxon>
        <taxon>Protacanthopterygii</taxon>
        <taxon>Esociformes</taxon>
        <taxon>Esocidae</taxon>
        <taxon>Esox</taxon>
    </lineage>
</organism>
<dbReference type="GeneTree" id="ENSGT00390000009140"/>
<evidence type="ECO:0000256" key="1">
    <source>
        <dbReference type="ARBA" id="ARBA00004604"/>
    </source>
</evidence>
<dbReference type="PANTHER" id="PTHR10925">
    <property type="entry name" value="N-ACETYLTRANSFERASE 10"/>
    <property type="match status" value="1"/>
</dbReference>
<dbReference type="HAMAP" id="MF_03211">
    <property type="entry name" value="RNA_acetyltr_Nat10"/>
    <property type="match status" value="1"/>
</dbReference>
<comment type="similarity">
    <text evidence="11">Belongs to the RNA cytidine acetyltransferase family. NAT10 subfamily.</text>
</comment>
<feature type="region of interest" description="Disordered" evidence="12">
    <location>
        <begin position="977"/>
        <end position="1022"/>
    </location>
</feature>
<feature type="binding site" evidence="11">
    <location>
        <position position="460"/>
    </location>
    <ligand>
        <name>ATP</name>
        <dbReference type="ChEBI" id="CHEBI:30616"/>
    </ligand>
</feature>
<dbReference type="InterPro" id="IPR027417">
    <property type="entry name" value="P-loop_NTPase"/>
</dbReference>
<evidence type="ECO:0000313" key="15">
    <source>
        <dbReference type="Proteomes" id="UP000265140"/>
    </source>
</evidence>
<dbReference type="PROSITE" id="PS51186">
    <property type="entry name" value="GNAT"/>
    <property type="match status" value="1"/>
</dbReference>
<dbReference type="InterPro" id="IPR013562">
    <property type="entry name" value="TmcA/NAT10_N"/>
</dbReference>
<dbReference type="GO" id="GO:0051391">
    <property type="term" value="P:tRNA acetylation"/>
    <property type="evidence" value="ECO:0007669"/>
    <property type="project" value="UniProtKB-UniRule"/>
</dbReference>
<evidence type="ECO:0000256" key="6">
    <source>
        <dbReference type="ARBA" id="ARBA00022840"/>
    </source>
</evidence>
<evidence type="ECO:0000313" key="14">
    <source>
        <dbReference type="Ensembl" id="ENSELUP00000046600.2"/>
    </source>
</evidence>
<dbReference type="Gene3D" id="3.40.50.300">
    <property type="entry name" value="P-loop containing nucleotide triphosphate hydrolases"/>
    <property type="match status" value="1"/>
</dbReference>
<evidence type="ECO:0000256" key="5">
    <source>
        <dbReference type="ARBA" id="ARBA00022741"/>
    </source>
</evidence>
<keyword evidence="15" id="KW-1185">Reference proteome</keyword>
<dbReference type="GO" id="GO:0030686">
    <property type="term" value="C:90S preribosome"/>
    <property type="evidence" value="ECO:0007669"/>
    <property type="project" value="TreeGrafter"/>
</dbReference>
<dbReference type="FunFam" id="3.40.630.30:FF:000019">
    <property type="entry name" value="RNA cytidine acetyltransferase"/>
    <property type="match status" value="1"/>
</dbReference>
<dbReference type="InterPro" id="IPR027992">
    <property type="entry name" value="tRNA_bind_dom"/>
</dbReference>
<evidence type="ECO:0000256" key="11">
    <source>
        <dbReference type="HAMAP-Rule" id="MF_03211"/>
    </source>
</evidence>
<keyword evidence="3 11" id="KW-0808">Transferase</keyword>
<dbReference type="Gene3D" id="3.40.630.30">
    <property type="match status" value="1"/>
</dbReference>
<reference evidence="14" key="3">
    <citation type="submission" date="2025-08" db="UniProtKB">
        <authorList>
            <consortium name="Ensembl"/>
        </authorList>
    </citation>
    <scope>IDENTIFICATION</scope>
</reference>
<gene>
    <name evidence="11 14" type="primary">NAT10</name>
</gene>
<evidence type="ECO:0000256" key="9">
    <source>
        <dbReference type="ARBA" id="ARBA00052133"/>
    </source>
</evidence>
<keyword evidence="6 11" id="KW-0067">ATP-binding</keyword>
<reference evidence="14" key="2">
    <citation type="submission" date="2020-02" db="EMBL/GenBank/DDBJ databases">
        <title>Esox lucius (northern pike) genome, fEsoLuc1, primary haplotype.</title>
        <authorList>
            <person name="Myers G."/>
            <person name="Karagic N."/>
            <person name="Meyer A."/>
            <person name="Pippel M."/>
            <person name="Reichard M."/>
            <person name="Winkler S."/>
            <person name="Tracey A."/>
            <person name="Sims Y."/>
            <person name="Howe K."/>
            <person name="Rhie A."/>
            <person name="Formenti G."/>
            <person name="Durbin R."/>
            <person name="Fedrigo O."/>
            <person name="Jarvis E.D."/>
        </authorList>
    </citation>
    <scope>NUCLEOTIDE SEQUENCE [LARGE SCALE GENOMIC DNA]</scope>
</reference>
<evidence type="ECO:0000256" key="10">
    <source>
        <dbReference type="ARBA" id="ARBA00068357"/>
    </source>
</evidence>
<dbReference type="GO" id="GO:1990883">
    <property type="term" value="F:18S rRNA cytidine N-acetyltransferase activity"/>
    <property type="evidence" value="ECO:0007669"/>
    <property type="project" value="TreeGrafter"/>
</dbReference>
<dbReference type="CDD" id="cd04301">
    <property type="entry name" value="NAT_SF"/>
    <property type="match status" value="1"/>
</dbReference>
<dbReference type="Gene3D" id="3.40.50.11040">
    <property type="match status" value="1"/>
</dbReference>
<keyword evidence="4 11" id="KW-0819">tRNA processing</keyword>
<proteinExistence type="inferred from homology"/>
<dbReference type="PANTHER" id="PTHR10925:SF5">
    <property type="entry name" value="RNA CYTIDINE ACETYLTRANSFERASE"/>
    <property type="match status" value="1"/>
</dbReference>
<protein>
    <recommendedName>
        <fullName evidence="10 11">RNA cytidine acetyltransferase</fullName>
        <ecNumber evidence="11">2.3.1.-</ecNumber>
    </recommendedName>
    <alternativeName>
        <fullName evidence="11">18S rRNA cytosine acetyltransferase</fullName>
    </alternativeName>
</protein>
<dbReference type="FunFam" id="3.40.50.300:FF:002218">
    <property type="entry name" value="tRNA(Met) cytidine acetyltransferase TmcA"/>
    <property type="match status" value="1"/>
</dbReference>
<evidence type="ECO:0000256" key="2">
    <source>
        <dbReference type="ARBA" id="ARBA00022552"/>
    </source>
</evidence>
<comment type="function">
    <text evidence="11">RNA cytidine acetyltransferase with specificity toward both 18S rRNA and tRNAs. Catalyzes the formation of N(4)-acetylcytidine (ac4C) in 18S rRNA. Required for early nucleolar cleavages of precursor rRNA at sites A0, A1 and A2 during 18S rRNA synthesis. Catalyzes the formation of ac4C in serine and leucine tRNAs. Requires the tRNA-binding adapter protein THUMPD1 for full tRNA acetyltransferase activity but not for 18S rRNA acetylation.</text>
</comment>
<dbReference type="InterPro" id="IPR032672">
    <property type="entry name" value="TmcA/NAT10/Kre33"/>
</dbReference>
<comment type="subunit">
    <text evidence="11">Interacts with THUMPD1.</text>
</comment>
<dbReference type="GO" id="GO:0005730">
    <property type="term" value="C:nucleolus"/>
    <property type="evidence" value="ECO:0007669"/>
    <property type="project" value="UniProtKB-SubCell"/>
</dbReference>
<evidence type="ECO:0000259" key="13">
    <source>
        <dbReference type="PROSITE" id="PS51186"/>
    </source>
</evidence>
<dbReference type="GO" id="GO:0005524">
    <property type="term" value="F:ATP binding"/>
    <property type="evidence" value="ECO:0007669"/>
    <property type="project" value="UniProtKB-UniRule"/>
</dbReference>
<dbReference type="Bgee" id="ENSELUG00000000189">
    <property type="expression patterns" value="Expressed in ovary and 14 other cell types or tissues"/>
</dbReference>
<dbReference type="Proteomes" id="UP000265140">
    <property type="component" value="Chromosome 19"/>
</dbReference>
<dbReference type="SUPFAM" id="SSF55729">
    <property type="entry name" value="Acyl-CoA N-acyltransferases (Nat)"/>
    <property type="match status" value="1"/>
</dbReference>
<dbReference type="Ensembl" id="ENSELUT00000068859.2">
    <property type="protein sequence ID" value="ENSELUP00000046600.2"/>
    <property type="gene ID" value="ENSELUG00000000189.3"/>
</dbReference>
<dbReference type="Pfam" id="PF13718">
    <property type="entry name" value="GNAT_acetyltr_2"/>
    <property type="match status" value="1"/>
</dbReference>
<evidence type="ECO:0000256" key="7">
    <source>
        <dbReference type="ARBA" id="ARBA00023242"/>
    </source>
</evidence>
<dbReference type="InterPro" id="IPR033688">
    <property type="entry name" value="NAT10"/>
</dbReference>
<evidence type="ECO:0000256" key="8">
    <source>
        <dbReference type="ARBA" id="ARBA00023315"/>
    </source>
</evidence>
<feature type="binding site" evidence="11">
    <location>
        <begin position="626"/>
        <end position="632"/>
    </location>
    <ligand>
        <name>acetyl-CoA</name>
        <dbReference type="ChEBI" id="CHEBI:57288"/>
    </ligand>
</feature>
<dbReference type="InterPro" id="IPR016181">
    <property type="entry name" value="Acyl_CoA_acyltransferase"/>
</dbReference>
<dbReference type="Pfam" id="PF05127">
    <property type="entry name" value="NAT10_TcmA_helicase"/>
    <property type="match status" value="1"/>
</dbReference>
<comment type="subcellular location">
    <subcellularLocation>
        <location evidence="1 11">Nucleus</location>
        <location evidence="1 11">Nucleolus</location>
    </subcellularLocation>
</comment>
<keyword evidence="2 11" id="KW-0698">rRNA processing</keyword>
<keyword evidence="8 11" id="KW-0012">Acyltransferase</keyword>
<dbReference type="EC" id="2.3.1.-" evidence="11"/>
<dbReference type="GO" id="GO:1904812">
    <property type="term" value="P:rRNA acetylation involved in maturation of SSU-rRNA"/>
    <property type="evidence" value="ECO:0007669"/>
    <property type="project" value="InterPro"/>
</dbReference>
<dbReference type="InterPro" id="IPR000182">
    <property type="entry name" value="GNAT_dom"/>
</dbReference>
<feature type="domain" description="N-acetyltransferase" evidence="13">
    <location>
        <begin position="548"/>
        <end position="743"/>
    </location>
</feature>
<evidence type="ECO:0000256" key="12">
    <source>
        <dbReference type="SAM" id="MobiDB-lite"/>
    </source>
</evidence>
<comment type="catalytic activity">
    <reaction evidence="9 11">
        <text>a cytidine in 18S rRNA + acetyl-CoA + ATP + H2O = an N(4)-acetylcytidine in 18S rRNA + ADP + phosphate + CoA + H(+)</text>
        <dbReference type="Rhea" id="RHEA:51424"/>
        <dbReference type="Rhea" id="RHEA-COMP:13575"/>
        <dbReference type="Rhea" id="RHEA-COMP:13576"/>
        <dbReference type="ChEBI" id="CHEBI:15377"/>
        <dbReference type="ChEBI" id="CHEBI:15378"/>
        <dbReference type="ChEBI" id="CHEBI:30616"/>
        <dbReference type="ChEBI" id="CHEBI:43474"/>
        <dbReference type="ChEBI" id="CHEBI:57287"/>
        <dbReference type="ChEBI" id="CHEBI:57288"/>
        <dbReference type="ChEBI" id="CHEBI:74900"/>
        <dbReference type="ChEBI" id="CHEBI:82748"/>
        <dbReference type="ChEBI" id="CHEBI:456216"/>
    </reaction>
</comment>
<feature type="binding site" evidence="11">
    <location>
        <begin position="619"/>
        <end position="621"/>
    </location>
    <ligand>
        <name>acetyl-CoA</name>
        <dbReference type="ChEBI" id="CHEBI:57288"/>
    </ligand>
</feature>
<name>A0A6Q2WZM2_ESOLU</name>
<dbReference type="GO" id="GO:0000049">
    <property type="term" value="F:tRNA binding"/>
    <property type="evidence" value="ECO:0007669"/>
    <property type="project" value="TreeGrafter"/>
</dbReference>
<feature type="compositionally biased region" description="Basic and acidic residues" evidence="12">
    <location>
        <begin position="984"/>
        <end position="998"/>
    </location>
</feature>
<evidence type="ECO:0000256" key="3">
    <source>
        <dbReference type="ARBA" id="ARBA00022679"/>
    </source>
</evidence>
<reference evidence="15" key="1">
    <citation type="journal article" date="2014" name="PLoS ONE">
        <title>The genome and linkage map of the northern pike (Esox lucius): conserved synteny revealed between the salmonid sister group and the Neoteleostei.</title>
        <authorList>
            <person name="Rondeau E.B."/>
            <person name="Minkley D.R."/>
            <person name="Leong J.S."/>
            <person name="Messmer A.M."/>
            <person name="Jantzen J.R."/>
            <person name="von Schalburg K.R."/>
            <person name="Lemon C."/>
            <person name="Bird N.H."/>
            <person name="Koop B.F."/>
        </authorList>
    </citation>
    <scope>NUCLEOTIDE SEQUENCE</scope>
</reference>
<feature type="binding site" evidence="11">
    <location>
        <position position="715"/>
    </location>
    <ligand>
        <name>acetyl-CoA</name>
        <dbReference type="ChEBI" id="CHEBI:57288"/>
    </ligand>
</feature>
<evidence type="ECO:0000256" key="4">
    <source>
        <dbReference type="ARBA" id="ARBA00022694"/>
    </source>
</evidence>
<dbReference type="AlphaFoldDB" id="A0A6Q2WZM2"/>
<dbReference type="InterPro" id="IPR007807">
    <property type="entry name" value="TcmA/NAT10_helicase"/>
</dbReference>
<sequence>MKKIDNRIRVQIENGMAEQHRTMFVVVGDHGRDQVVILHHMLSKAAVKARPSVLWCYKKELGFSSNRKKRMRQLQKKIKTGTLNIKQDDPFELFVAATNIRYCYYNETHKILGNTFGMCVLQDFEALTPNLLARTVETVEGGGIVVILLRTVNSLKKLYTMTMDVHSRYRTEAHQDVVGRFNERFILSLSSCKTCVVIDDQLNVLPISSHIANIKPVPPKTQVGTPFPSVEIMLFSVSLLTCGPLWCASQAKAVLKFIEAISEKTLRSTVALTAARGRGKSAALGLAVAAAVAFGYSNIFITSPSPDNLHTLFEFIFKGFDALQYQEHLDYEIIQSLNPEFNKAVVRVNIFKEHRQTIQYIHPADSVKLGQAELLVIDEAAAIPLPLVKKLLGPYLVFMASTINGYEGTGRSLSLKLIAQLRQQSSESQQSLSAENRTTNTERLNSARSLQEVSLHESIRYAMGDPVEKWLNELLCLDCLNIPRVISGCPLPQTCDLYYVNRDTLFCYHRASEAFLQRLMALYVASHYKNSPNDLQMLSDAPAHHLFCLLPPVPPTQNSLPEVLAVIQVCLEGEISRQSILNSLSRGKKASGDLIPWTVSEQFQDPDFGGLSGGRVVRVAVHPDYQGMGYGSRALQQLQLYYEGQFPYMDENAQIANSEITSVTSEGVSLLEEVLQPRKNLPPLLLKLNERRAERLDYLGVSYGLTPPLLKFWKKAGFVPVYLRQTPNDLTGEHSCVMLKELSAEEVPEQGQWLAAFWKDFRRRFLSLLSYQFSTFSPSMALNILQNKSTTKTDTSSVLTSSELADQFSPYDLKRLEMYSRNMVDYHLVMDLIPAVARIFFLKKLGDVTLSAAQCALLLGVGLQHKTVEQLEKEIDLPSSQLMGLFNRLIRKVVQFFNSIQEKAIEAQMVESKEITMEPTVKTLNDDLDEAAKEFQLKHKQDMEKVLEMDLQQYQIRGDEEEWDQVLKKAGQTAVVSIKSDKKRKYEQPRPEKNEKGAPRHGKMRKGAGGGKEKKNKFGKRP</sequence>